<evidence type="ECO:0000256" key="7">
    <source>
        <dbReference type="ARBA" id="ARBA00022840"/>
    </source>
</evidence>
<evidence type="ECO:0008006" key="12">
    <source>
        <dbReference type="Google" id="ProtNLM"/>
    </source>
</evidence>
<dbReference type="GO" id="GO:0004518">
    <property type="term" value="F:nuclease activity"/>
    <property type="evidence" value="ECO:0007669"/>
    <property type="project" value="UniProtKB-KW"/>
</dbReference>
<keyword evidence="3" id="KW-0677">Repeat</keyword>
<evidence type="ECO:0000256" key="4">
    <source>
        <dbReference type="ARBA" id="ARBA00022741"/>
    </source>
</evidence>
<evidence type="ECO:0000256" key="3">
    <source>
        <dbReference type="ARBA" id="ARBA00022737"/>
    </source>
</evidence>
<keyword evidence="9" id="KW-0238">DNA-binding</keyword>
<name>A0A0F8ZB32_9ZZZZ</name>
<evidence type="ECO:0000256" key="1">
    <source>
        <dbReference type="ARBA" id="ARBA00004496"/>
    </source>
</evidence>
<dbReference type="FunFam" id="3.40.50.300:FF:000028">
    <property type="entry name" value="UvrABC system protein A"/>
    <property type="match status" value="1"/>
</dbReference>
<evidence type="ECO:0000256" key="5">
    <source>
        <dbReference type="ARBA" id="ARBA00022763"/>
    </source>
</evidence>
<gene>
    <name evidence="11" type="ORF">LCGC14_2796330</name>
</gene>
<dbReference type="InterPro" id="IPR027417">
    <property type="entry name" value="P-loop_NTPase"/>
</dbReference>
<dbReference type="GO" id="GO:0006281">
    <property type="term" value="P:DNA repair"/>
    <property type="evidence" value="ECO:0007669"/>
    <property type="project" value="UniProtKB-KW"/>
</dbReference>
<feature type="non-terminal residue" evidence="11">
    <location>
        <position position="126"/>
    </location>
</feature>
<sequence length="126" mass="13810">MPISDIVIKGAREHNLQDIDLLLPRNQLICFTGVSGSGKSSLAFDTLYAEGQRRYVESLSSFARQFLGQMPKPDVDLIAGLSPSISISQKSTGQSPRSTVGTITEIYDYLRLLFARVGHPHCPRCG</sequence>
<dbReference type="GO" id="GO:0005524">
    <property type="term" value="F:ATP binding"/>
    <property type="evidence" value="ECO:0007669"/>
    <property type="project" value="UniProtKB-KW"/>
</dbReference>
<accession>A0A0F8ZB32</accession>
<dbReference type="Gene3D" id="3.40.50.300">
    <property type="entry name" value="P-loop containing nucleotide triphosphate hydrolases"/>
    <property type="match status" value="1"/>
</dbReference>
<dbReference type="GO" id="GO:0005737">
    <property type="term" value="C:cytoplasm"/>
    <property type="evidence" value="ECO:0007669"/>
    <property type="project" value="UniProtKB-SubCell"/>
</dbReference>
<evidence type="ECO:0000313" key="11">
    <source>
        <dbReference type="EMBL" id="KKK83145.1"/>
    </source>
</evidence>
<dbReference type="AlphaFoldDB" id="A0A0F8ZB32"/>
<evidence type="ECO:0000256" key="6">
    <source>
        <dbReference type="ARBA" id="ARBA00022769"/>
    </source>
</evidence>
<organism evidence="11">
    <name type="scientific">marine sediment metagenome</name>
    <dbReference type="NCBI Taxonomy" id="412755"/>
    <lineage>
        <taxon>unclassified sequences</taxon>
        <taxon>metagenomes</taxon>
        <taxon>ecological metagenomes</taxon>
    </lineage>
</organism>
<dbReference type="Gene3D" id="1.20.1580.10">
    <property type="entry name" value="ABC transporter ATPase like domain"/>
    <property type="match status" value="1"/>
</dbReference>
<comment type="subcellular location">
    <subcellularLocation>
        <location evidence="1">Cytoplasm</location>
    </subcellularLocation>
</comment>
<evidence type="ECO:0000256" key="9">
    <source>
        <dbReference type="ARBA" id="ARBA00023125"/>
    </source>
</evidence>
<keyword evidence="2" id="KW-0963">Cytoplasm</keyword>
<protein>
    <recommendedName>
        <fullName evidence="12">UvrA interaction domain-containing protein</fullName>
    </recommendedName>
</protein>
<dbReference type="PANTHER" id="PTHR43152:SF3">
    <property type="entry name" value="UVRABC SYSTEM PROTEIN A"/>
    <property type="match status" value="1"/>
</dbReference>
<dbReference type="PANTHER" id="PTHR43152">
    <property type="entry name" value="UVRABC SYSTEM PROTEIN A"/>
    <property type="match status" value="1"/>
</dbReference>
<dbReference type="GO" id="GO:0003677">
    <property type="term" value="F:DNA binding"/>
    <property type="evidence" value="ECO:0007669"/>
    <property type="project" value="UniProtKB-KW"/>
</dbReference>
<keyword evidence="4" id="KW-0547">Nucleotide-binding</keyword>
<keyword evidence="5" id="KW-0227">DNA damage</keyword>
<dbReference type="SUPFAM" id="SSF52540">
    <property type="entry name" value="P-loop containing nucleoside triphosphate hydrolases"/>
    <property type="match status" value="1"/>
</dbReference>
<proteinExistence type="predicted"/>
<keyword evidence="6" id="KW-0228">DNA excision</keyword>
<evidence type="ECO:0000256" key="8">
    <source>
        <dbReference type="ARBA" id="ARBA00022881"/>
    </source>
</evidence>
<reference evidence="11" key="1">
    <citation type="journal article" date="2015" name="Nature">
        <title>Complex archaea that bridge the gap between prokaryotes and eukaryotes.</title>
        <authorList>
            <person name="Spang A."/>
            <person name="Saw J.H."/>
            <person name="Jorgensen S.L."/>
            <person name="Zaremba-Niedzwiedzka K."/>
            <person name="Martijn J."/>
            <person name="Lind A.E."/>
            <person name="van Eijk R."/>
            <person name="Schleper C."/>
            <person name="Guy L."/>
            <person name="Ettema T.J."/>
        </authorList>
    </citation>
    <scope>NUCLEOTIDE SEQUENCE</scope>
</reference>
<evidence type="ECO:0000256" key="2">
    <source>
        <dbReference type="ARBA" id="ARBA00022490"/>
    </source>
</evidence>
<keyword evidence="7" id="KW-0067">ATP-binding</keyword>
<dbReference type="EMBL" id="LAZR01052359">
    <property type="protein sequence ID" value="KKK83145.1"/>
    <property type="molecule type" value="Genomic_DNA"/>
</dbReference>
<evidence type="ECO:0000256" key="10">
    <source>
        <dbReference type="ARBA" id="ARBA00023204"/>
    </source>
</evidence>
<keyword evidence="8" id="KW-0267">Excision nuclease</keyword>
<keyword evidence="10" id="KW-0234">DNA repair</keyword>
<comment type="caution">
    <text evidence="11">The sequence shown here is derived from an EMBL/GenBank/DDBJ whole genome shotgun (WGS) entry which is preliminary data.</text>
</comment>